<dbReference type="SUPFAM" id="SSF56300">
    <property type="entry name" value="Metallo-dependent phosphatases"/>
    <property type="match status" value="1"/>
</dbReference>
<sequence>MKIVCIADTHNRQDDLIIPDGDIIIHAGDLTEGGTKREVSQFISWFSSLPHTHKVFIAGNHDYYLEDIDLKKFTENLPKGVHYLHNSALTLGNINFWGTPQVPSLTRWAFKEPFYWNDIPKETDILISHVPPYEILDLHDRNFHLGDKVLAKRVDKLSLKYHIFGHVHDAYGLTRIKNTIFVNASSVDSTGRYFNPPIILDVSSKDLLE</sequence>
<dbReference type="InterPro" id="IPR004843">
    <property type="entry name" value="Calcineurin-like_PHP"/>
</dbReference>
<name>A3U544_CROAH</name>
<dbReference type="STRING" id="216432.CA2559_01360"/>
<dbReference type="InterPro" id="IPR029052">
    <property type="entry name" value="Metallo-depent_PP-like"/>
</dbReference>
<protein>
    <submittedName>
        <fullName evidence="2">Ser/Thr protein phosphatase family protein</fullName>
    </submittedName>
</protein>
<dbReference type="AlphaFoldDB" id="A3U544"/>
<dbReference type="Pfam" id="PF00149">
    <property type="entry name" value="Metallophos"/>
    <property type="match status" value="1"/>
</dbReference>
<dbReference type="PANTHER" id="PTHR12905:SF0">
    <property type="entry name" value="CALCINEURIN-LIKE PHOSPHOESTERASE DOMAIN-CONTAINING PROTEIN"/>
    <property type="match status" value="1"/>
</dbReference>
<dbReference type="eggNOG" id="COG2129">
    <property type="taxonomic scope" value="Bacteria"/>
</dbReference>
<dbReference type="PANTHER" id="PTHR12905">
    <property type="entry name" value="METALLOPHOSPHOESTERASE"/>
    <property type="match status" value="1"/>
</dbReference>
<dbReference type="CDD" id="cd07379">
    <property type="entry name" value="MPP_239FB"/>
    <property type="match status" value="1"/>
</dbReference>
<evidence type="ECO:0000313" key="3">
    <source>
        <dbReference type="Proteomes" id="UP000002297"/>
    </source>
</evidence>
<dbReference type="KEGG" id="cat:CA2559_01360"/>
<dbReference type="Proteomes" id="UP000002297">
    <property type="component" value="Chromosome"/>
</dbReference>
<feature type="domain" description="Calcineurin-like phosphoesterase" evidence="1">
    <location>
        <begin position="1"/>
        <end position="169"/>
    </location>
</feature>
<accession>A3U544</accession>
<reference evidence="2 3" key="1">
    <citation type="journal article" date="2010" name="J. Bacteriol.">
        <title>The complete genome sequence of Croceibacter atlanticus HTCC2559T.</title>
        <authorList>
            <person name="Oh H.M."/>
            <person name="Kang I."/>
            <person name="Ferriera S."/>
            <person name="Giovannoni S.J."/>
            <person name="Cho J.C."/>
        </authorList>
    </citation>
    <scope>NUCLEOTIDE SEQUENCE [LARGE SCALE GENOMIC DNA]</scope>
    <source>
        <strain evidence="3">ATCC BAA-628 / HTCC2559 / KCTC 12090</strain>
    </source>
</reference>
<dbReference type="Gene3D" id="3.60.21.10">
    <property type="match status" value="1"/>
</dbReference>
<dbReference type="RefSeq" id="WP_013186039.1">
    <property type="nucleotide sequence ID" value="NC_014230.1"/>
</dbReference>
<dbReference type="GeneID" id="89452073"/>
<proteinExistence type="predicted"/>
<evidence type="ECO:0000259" key="1">
    <source>
        <dbReference type="Pfam" id="PF00149"/>
    </source>
</evidence>
<dbReference type="OrthoDB" id="332939at2"/>
<keyword evidence="3" id="KW-1185">Reference proteome</keyword>
<organism evidence="2 3">
    <name type="scientific">Croceibacter atlanticus (strain ATCC BAA-628 / JCM 21780 / CIP 108009 / IAM 15332 / KCTC 12090 / HTCC2559)</name>
    <dbReference type="NCBI Taxonomy" id="216432"/>
    <lineage>
        <taxon>Bacteria</taxon>
        <taxon>Pseudomonadati</taxon>
        <taxon>Bacteroidota</taxon>
        <taxon>Flavobacteriia</taxon>
        <taxon>Flavobacteriales</taxon>
        <taxon>Flavobacteriaceae</taxon>
        <taxon>Croceibacter</taxon>
    </lineage>
</organism>
<dbReference type="EMBL" id="CP002046">
    <property type="protein sequence ID" value="EAP87361.1"/>
    <property type="molecule type" value="Genomic_DNA"/>
</dbReference>
<evidence type="ECO:0000313" key="2">
    <source>
        <dbReference type="EMBL" id="EAP87361.1"/>
    </source>
</evidence>
<dbReference type="HOGENOM" id="CLU_041441_1_2_10"/>
<dbReference type="InterPro" id="IPR051693">
    <property type="entry name" value="UPF0046_metallophosphoest"/>
</dbReference>
<dbReference type="GO" id="GO:0016787">
    <property type="term" value="F:hydrolase activity"/>
    <property type="evidence" value="ECO:0007669"/>
    <property type="project" value="InterPro"/>
</dbReference>
<gene>
    <name evidence="2" type="ordered locus">CA2559_01360</name>
</gene>